<evidence type="ECO:0000313" key="3">
    <source>
        <dbReference type="Proteomes" id="UP000550787"/>
    </source>
</evidence>
<proteinExistence type="predicted"/>
<gene>
    <name evidence="2" type="ORF">HLH33_07105</name>
</gene>
<protein>
    <submittedName>
        <fullName evidence="2">Uncharacterized protein</fullName>
    </submittedName>
</protein>
<dbReference type="RefSeq" id="WP_144880019.1">
    <property type="nucleotide sequence ID" value="NZ_JABEQG010000009.1"/>
</dbReference>
<accession>A0A7W4I4F0</accession>
<organism evidence="2 3">
    <name type="scientific">Gluconacetobacter diazotrophicus</name>
    <name type="common">Acetobacter diazotrophicus</name>
    <dbReference type="NCBI Taxonomy" id="33996"/>
    <lineage>
        <taxon>Bacteria</taxon>
        <taxon>Pseudomonadati</taxon>
        <taxon>Pseudomonadota</taxon>
        <taxon>Alphaproteobacteria</taxon>
        <taxon>Acetobacterales</taxon>
        <taxon>Acetobacteraceae</taxon>
        <taxon>Gluconacetobacter</taxon>
    </lineage>
</organism>
<dbReference type="AlphaFoldDB" id="A0A7W4I4F0"/>
<evidence type="ECO:0000256" key="1">
    <source>
        <dbReference type="SAM" id="MobiDB-lite"/>
    </source>
</evidence>
<dbReference type="Proteomes" id="UP000550787">
    <property type="component" value="Unassembled WGS sequence"/>
</dbReference>
<comment type="caution">
    <text evidence="2">The sequence shown here is derived from an EMBL/GenBank/DDBJ whole genome shotgun (WGS) entry which is preliminary data.</text>
</comment>
<feature type="region of interest" description="Disordered" evidence="1">
    <location>
        <begin position="48"/>
        <end position="82"/>
    </location>
</feature>
<dbReference type="EMBL" id="JABEQG010000009">
    <property type="protein sequence ID" value="MBB2156078.1"/>
    <property type="molecule type" value="Genomic_DNA"/>
</dbReference>
<sequence>MTDTTAAAALASSMRIATTQNAHAAHRAVKPEYAAGVGVNLVSANADGSKSSTQFDSTGQIVPSTTSHNKASATASAVDLFA</sequence>
<evidence type="ECO:0000313" key="2">
    <source>
        <dbReference type="EMBL" id="MBB2156078.1"/>
    </source>
</evidence>
<name>A0A7W4I4F0_GLUDI</name>
<feature type="compositionally biased region" description="Polar residues" evidence="1">
    <location>
        <begin position="48"/>
        <end position="75"/>
    </location>
</feature>
<reference evidence="2 3" key="1">
    <citation type="submission" date="2020-04" db="EMBL/GenBank/DDBJ databases">
        <title>Description of novel Gluconacetobacter.</title>
        <authorList>
            <person name="Sombolestani A."/>
        </authorList>
    </citation>
    <scope>NUCLEOTIDE SEQUENCE [LARGE SCALE GENOMIC DNA]</scope>
    <source>
        <strain evidence="2 3">LMG 7603</strain>
    </source>
</reference>